<comment type="caution">
    <text evidence="5">The sequence shown here is derived from an EMBL/GenBank/DDBJ whole genome shotgun (WGS) entry which is preliminary data.</text>
</comment>
<name>A0A409YSZ0_9AGAR</name>
<dbReference type="InterPro" id="IPR004226">
    <property type="entry name" value="TBCA"/>
</dbReference>
<evidence type="ECO:0000313" key="6">
    <source>
        <dbReference type="Proteomes" id="UP000284706"/>
    </source>
</evidence>
<dbReference type="InterPro" id="IPR036126">
    <property type="entry name" value="TBCA_sf"/>
</dbReference>
<gene>
    <name evidence="5" type="ORF">CVT26_005346</name>
</gene>
<reference evidence="5 6" key="1">
    <citation type="journal article" date="2018" name="Evol. Lett.">
        <title>Horizontal gene cluster transfer increased hallucinogenic mushroom diversity.</title>
        <authorList>
            <person name="Reynolds H.T."/>
            <person name="Vijayakumar V."/>
            <person name="Gluck-Thaler E."/>
            <person name="Korotkin H.B."/>
            <person name="Matheny P.B."/>
            <person name="Slot J.C."/>
        </authorList>
    </citation>
    <scope>NUCLEOTIDE SEQUENCE [LARGE SCALE GENOMIC DNA]</scope>
    <source>
        <strain evidence="5 6">SRW20</strain>
    </source>
</reference>
<dbReference type="Proteomes" id="UP000284706">
    <property type="component" value="Unassembled WGS sequence"/>
</dbReference>
<dbReference type="SUPFAM" id="SSF46988">
    <property type="entry name" value="Tubulin chaperone cofactor A"/>
    <property type="match status" value="1"/>
</dbReference>
<dbReference type="OrthoDB" id="296187at2759"/>
<evidence type="ECO:0000256" key="3">
    <source>
        <dbReference type="RuleBase" id="RU364030"/>
    </source>
</evidence>
<evidence type="ECO:0000256" key="4">
    <source>
        <dbReference type="SAM" id="MobiDB-lite"/>
    </source>
</evidence>
<keyword evidence="3" id="KW-0206">Cytoskeleton</keyword>
<feature type="region of interest" description="Disordered" evidence="4">
    <location>
        <begin position="89"/>
        <end position="112"/>
    </location>
</feature>
<dbReference type="PANTHER" id="PTHR21500">
    <property type="entry name" value="TUBULIN-SPECIFIC CHAPERONE A"/>
    <property type="match status" value="1"/>
</dbReference>
<dbReference type="PANTHER" id="PTHR21500:SF0">
    <property type="entry name" value="TUBULIN-SPECIFIC CHAPERONE A"/>
    <property type="match status" value="1"/>
</dbReference>
<proteinExistence type="inferred from homology"/>
<accession>A0A409YSZ0</accession>
<evidence type="ECO:0000256" key="2">
    <source>
        <dbReference type="ARBA" id="ARBA00023186"/>
    </source>
</evidence>
<sequence>MTDIAAVRRQLKIKTGAVQRLTKETKVYREETADLETKLNKLKNDKAEEWDIKNATKMVEESKKMITDATTRLEKAVEDLQTLITSAKQESGLGADDEELVNAEKAVEQATA</sequence>
<keyword evidence="3" id="KW-0493">Microtubule</keyword>
<comment type="similarity">
    <text evidence="1 3">Belongs to the TBCA family.</text>
</comment>
<organism evidence="5 6">
    <name type="scientific">Gymnopilus dilepis</name>
    <dbReference type="NCBI Taxonomy" id="231916"/>
    <lineage>
        <taxon>Eukaryota</taxon>
        <taxon>Fungi</taxon>
        <taxon>Dikarya</taxon>
        <taxon>Basidiomycota</taxon>
        <taxon>Agaricomycotina</taxon>
        <taxon>Agaricomycetes</taxon>
        <taxon>Agaricomycetidae</taxon>
        <taxon>Agaricales</taxon>
        <taxon>Agaricineae</taxon>
        <taxon>Hymenogastraceae</taxon>
        <taxon>Gymnopilus</taxon>
    </lineage>
</organism>
<dbReference type="Gene3D" id="1.20.58.90">
    <property type="match status" value="1"/>
</dbReference>
<dbReference type="EMBL" id="NHYE01000373">
    <property type="protein sequence ID" value="PPR06124.1"/>
    <property type="molecule type" value="Genomic_DNA"/>
</dbReference>
<evidence type="ECO:0000313" key="5">
    <source>
        <dbReference type="EMBL" id="PPR06124.1"/>
    </source>
</evidence>
<dbReference type="STRING" id="231916.A0A409YSZ0"/>
<protein>
    <recommendedName>
        <fullName evidence="3">Tubulin-specific chaperone A</fullName>
    </recommendedName>
</protein>
<dbReference type="GO" id="GO:0007023">
    <property type="term" value="P:post-chaperonin tubulin folding pathway"/>
    <property type="evidence" value="ECO:0007669"/>
    <property type="project" value="UniProtKB-UniRule"/>
</dbReference>
<evidence type="ECO:0000256" key="1">
    <source>
        <dbReference type="ARBA" id="ARBA00006806"/>
    </source>
</evidence>
<comment type="subunit">
    <text evidence="3">Supercomplex made of cofactors A to E. Cofactors A and D function by capturing and stabilizing tubulin in a quasi-native conformation. Cofactor E binds to the cofactor D-tubulin complex; interaction with cofactor C then causes the release of tubulin polypeptides that are committed to the native state.</text>
</comment>
<keyword evidence="3" id="KW-0963">Cytoplasm</keyword>
<dbReference type="GO" id="GO:0048487">
    <property type="term" value="F:beta-tubulin binding"/>
    <property type="evidence" value="ECO:0007669"/>
    <property type="project" value="InterPro"/>
</dbReference>
<dbReference type="GO" id="GO:0005829">
    <property type="term" value="C:cytosol"/>
    <property type="evidence" value="ECO:0007669"/>
    <property type="project" value="TreeGrafter"/>
</dbReference>
<dbReference type="InParanoid" id="A0A409YSZ0"/>
<keyword evidence="6" id="KW-1185">Reference proteome</keyword>
<dbReference type="GO" id="GO:0007021">
    <property type="term" value="P:tubulin complex assembly"/>
    <property type="evidence" value="ECO:0007669"/>
    <property type="project" value="UniProtKB-UniRule"/>
</dbReference>
<comment type="subcellular location">
    <subcellularLocation>
        <location evidence="3">Cytoplasm</location>
        <location evidence="3">Cytoskeleton</location>
    </subcellularLocation>
</comment>
<dbReference type="AlphaFoldDB" id="A0A409YSZ0"/>
<dbReference type="Pfam" id="PF02970">
    <property type="entry name" value="TBCA"/>
    <property type="match status" value="1"/>
</dbReference>
<dbReference type="GO" id="GO:0005874">
    <property type="term" value="C:microtubule"/>
    <property type="evidence" value="ECO:0007669"/>
    <property type="project" value="UniProtKB-KW"/>
</dbReference>
<keyword evidence="2 3" id="KW-0143">Chaperone</keyword>